<sequence length="138" mass="15806">MWKQFSAAETQAKAINQHLNPPSLKRLRSEDTEYQHTCKPIDDQESSLLSDNKIGHYTGVISPSRWFIWIESCNGVFESEVYSQRNETLYIPVRDDVLINLKNIEQISFGSGTYFIGDMQARFTDTAQGKFHVVQNTG</sequence>
<dbReference type="HOGENOM" id="CLU_1857858_0_0_1"/>
<dbReference type="OrthoDB" id="691673at2759"/>
<dbReference type="InParanoid" id="B3S1P9"/>
<protein>
    <submittedName>
        <fullName evidence="1">Uncharacterized protein</fullName>
    </submittedName>
</protein>
<dbReference type="AlphaFoldDB" id="B3S1P9"/>
<gene>
    <name evidence="1" type="ORF">TRIADDRAFT_57840</name>
</gene>
<evidence type="ECO:0000313" key="1">
    <source>
        <dbReference type="EMBL" id="EDV23331.1"/>
    </source>
</evidence>
<name>B3S1P9_TRIAD</name>
<proteinExistence type="predicted"/>
<dbReference type="CTD" id="6755136"/>
<organism evidence="1 2">
    <name type="scientific">Trichoplax adhaerens</name>
    <name type="common">Trichoplax reptans</name>
    <dbReference type="NCBI Taxonomy" id="10228"/>
    <lineage>
        <taxon>Eukaryota</taxon>
        <taxon>Metazoa</taxon>
        <taxon>Placozoa</taxon>
        <taxon>Uniplacotomia</taxon>
        <taxon>Trichoplacea</taxon>
        <taxon>Trichoplacidae</taxon>
        <taxon>Trichoplax</taxon>
    </lineage>
</organism>
<dbReference type="Proteomes" id="UP000009022">
    <property type="component" value="Unassembled WGS sequence"/>
</dbReference>
<accession>B3S1P9</accession>
<dbReference type="KEGG" id="tad:TRIADDRAFT_57840"/>
<evidence type="ECO:0000313" key="2">
    <source>
        <dbReference type="Proteomes" id="UP000009022"/>
    </source>
</evidence>
<dbReference type="RefSeq" id="XP_002114241.1">
    <property type="nucleotide sequence ID" value="XM_002114205.1"/>
</dbReference>
<keyword evidence="2" id="KW-1185">Reference proteome</keyword>
<reference evidence="1 2" key="1">
    <citation type="journal article" date="2008" name="Nature">
        <title>The Trichoplax genome and the nature of placozoans.</title>
        <authorList>
            <person name="Srivastava M."/>
            <person name="Begovic E."/>
            <person name="Chapman J."/>
            <person name="Putnam N.H."/>
            <person name="Hellsten U."/>
            <person name="Kawashima T."/>
            <person name="Kuo A."/>
            <person name="Mitros T."/>
            <person name="Salamov A."/>
            <person name="Carpenter M.L."/>
            <person name="Signorovitch A.Y."/>
            <person name="Moreno M.A."/>
            <person name="Kamm K."/>
            <person name="Grimwood J."/>
            <person name="Schmutz J."/>
            <person name="Shapiro H."/>
            <person name="Grigoriev I.V."/>
            <person name="Buss L.W."/>
            <person name="Schierwater B."/>
            <person name="Dellaporta S.L."/>
            <person name="Rokhsar D.S."/>
        </authorList>
    </citation>
    <scope>NUCLEOTIDE SEQUENCE [LARGE SCALE GENOMIC DNA]</scope>
    <source>
        <strain evidence="1 2">Grell-BS-1999</strain>
    </source>
</reference>
<dbReference type="GeneID" id="6755136"/>
<dbReference type="EMBL" id="DS985247">
    <property type="protein sequence ID" value="EDV23331.1"/>
    <property type="molecule type" value="Genomic_DNA"/>
</dbReference>